<dbReference type="Proteomes" id="UP000049472">
    <property type="component" value="Unassembled WGS sequence"/>
</dbReference>
<feature type="transmembrane region" description="Helical" evidence="6">
    <location>
        <begin position="247"/>
        <end position="270"/>
    </location>
</feature>
<evidence type="ECO:0000313" key="7">
    <source>
        <dbReference type="EMBL" id="CRL41905.1"/>
    </source>
</evidence>
<protein>
    <submittedName>
        <fullName evidence="8 9">Flippase</fullName>
    </submittedName>
    <submittedName>
        <fullName evidence="7">O-antigen transporter</fullName>
    </submittedName>
</protein>
<dbReference type="PANTHER" id="PTHR30250:SF11">
    <property type="entry name" value="O-ANTIGEN TRANSPORTER-RELATED"/>
    <property type="match status" value="1"/>
</dbReference>
<dbReference type="PANTHER" id="PTHR30250">
    <property type="entry name" value="PST FAMILY PREDICTED COLANIC ACID TRANSPORTER"/>
    <property type="match status" value="1"/>
</dbReference>
<feature type="transmembrane region" description="Helical" evidence="6">
    <location>
        <begin position="115"/>
        <end position="137"/>
    </location>
</feature>
<feature type="transmembrane region" description="Helical" evidence="6">
    <location>
        <begin position="291"/>
        <end position="319"/>
    </location>
</feature>
<keyword evidence="5 6" id="KW-0472">Membrane</keyword>
<evidence type="ECO:0000256" key="5">
    <source>
        <dbReference type="ARBA" id="ARBA00023136"/>
    </source>
</evidence>
<feature type="transmembrane region" description="Helical" evidence="6">
    <location>
        <begin position="12"/>
        <end position="31"/>
    </location>
</feature>
<dbReference type="EMBL" id="VSTF01000002">
    <property type="protein sequence ID" value="TYL61154.1"/>
    <property type="molecule type" value="Genomic_DNA"/>
</dbReference>
<evidence type="ECO:0000256" key="2">
    <source>
        <dbReference type="ARBA" id="ARBA00022475"/>
    </source>
</evidence>
<evidence type="ECO:0000313" key="12">
    <source>
        <dbReference type="Proteomes" id="UP000465607"/>
    </source>
</evidence>
<gene>
    <name evidence="9" type="ORF">FYL31_02415</name>
    <name evidence="8" type="ORF">GKE44_11125</name>
    <name evidence="7" type="ORF">T1815_28311</name>
</gene>
<feature type="transmembrane region" description="Helical" evidence="6">
    <location>
        <begin position="359"/>
        <end position="379"/>
    </location>
</feature>
<dbReference type="Proteomes" id="UP000465607">
    <property type="component" value="Unassembled WGS sequence"/>
</dbReference>
<feature type="transmembrane region" description="Helical" evidence="6">
    <location>
        <begin position="385"/>
        <end position="405"/>
    </location>
</feature>
<feature type="transmembrane region" description="Helical" evidence="6">
    <location>
        <begin position="331"/>
        <end position="352"/>
    </location>
</feature>
<reference evidence="8 12" key="3">
    <citation type="journal article" date="2019" name="Nat. Med.">
        <title>A library of human gut bacterial isolates paired with longitudinal multiomics data enables mechanistic microbiome research.</title>
        <authorList>
            <person name="Poyet M."/>
            <person name="Groussin M."/>
            <person name="Gibbons S.M."/>
            <person name="Avila-Pacheco J."/>
            <person name="Jiang X."/>
            <person name="Kearney S.M."/>
            <person name="Perrotta A.R."/>
            <person name="Berdy B."/>
            <person name="Zhao S."/>
            <person name="Lieberman T.D."/>
            <person name="Swanson P.K."/>
            <person name="Smith M."/>
            <person name="Roesemann S."/>
            <person name="Alexander J.E."/>
            <person name="Rich S.A."/>
            <person name="Livny J."/>
            <person name="Vlamakis H."/>
            <person name="Clish C."/>
            <person name="Bullock K."/>
            <person name="Deik A."/>
            <person name="Scott J."/>
            <person name="Pierce K.A."/>
            <person name="Xavier R.J."/>
            <person name="Alm E.J."/>
        </authorList>
    </citation>
    <scope>NUCLEOTIDE SEQUENCE [LARGE SCALE GENOMIC DNA]</scope>
    <source>
        <strain evidence="8 12">BIOML-A5</strain>
    </source>
</reference>
<dbReference type="CDD" id="cd13128">
    <property type="entry name" value="MATE_Wzx_like"/>
    <property type="match status" value="1"/>
</dbReference>
<reference evidence="10" key="2">
    <citation type="submission" date="2015-05" db="EMBL/GenBank/DDBJ databases">
        <authorList>
            <consortium name="Pathogen Informatics"/>
        </authorList>
    </citation>
    <scope>NUCLEOTIDE SEQUENCE [LARGE SCALE GENOMIC DNA]</scope>
    <source>
        <strain evidence="10">T1-815</strain>
    </source>
</reference>
<sequence length="480" mass="53863">MRNQRSIGVNAGLNMIRTACQVIFPLITFPYVSRVLHVENIGIYNFCQSVISYFSLLAALGISTYAIREGARYRDNEEKMSLFASEVFSINFISTVFSYLILGVCILLVPRFNQYSSIMVALSISIMFTLIGSEWIFQIYEDYKYITIRGILFQFISLILMFVLVRNSSDLFAYVWITVISCSGANILNAVSRRKYCKIRLTINAKILTHLAPILVLFATSVATTIYTNADTTMLGFFSGNKSVGLYSVSTKIYTIVKQMLAAIIIVSIPRLSAYLGEKKIDYFNRTANQILNALVVIVVPAMVGLIALSKNIVFIIAGQEYVDANISLKILSVALLFSIFSWFYTSCILIPYRCENKVLMATIVAALVNIGLNFILIPTFQQNAAAFTTVIAELLSMVITWWYGRKYFRVSFLKKDILSVAIGCLAIWTICSISEKYISSVLISTVFSVTASVVIYMIVLLIMKNQAVKLVLEILHIKK</sequence>
<proteinExistence type="predicted"/>
<dbReference type="InterPro" id="IPR002797">
    <property type="entry name" value="Polysacc_synth"/>
</dbReference>
<evidence type="ECO:0000313" key="11">
    <source>
        <dbReference type="Proteomes" id="UP000324327"/>
    </source>
</evidence>
<feature type="transmembrane region" description="Helical" evidence="6">
    <location>
        <begin position="442"/>
        <end position="464"/>
    </location>
</feature>
<evidence type="ECO:0000313" key="8">
    <source>
        <dbReference type="EMBL" id="MSD27689.1"/>
    </source>
</evidence>
<reference evidence="9 11" key="4">
    <citation type="submission" date="2019-08" db="EMBL/GenBank/DDBJ databases">
        <authorList>
            <person name="Duncan S."/>
            <person name="Walker A."/>
        </authorList>
    </citation>
    <scope>NUCLEOTIDE SEQUENCE [LARGE SCALE GENOMIC DNA]</scope>
    <source>
        <strain evidence="9 11">T3WBe13</strain>
    </source>
</reference>
<dbReference type="EMBL" id="WKQV01000017">
    <property type="protein sequence ID" value="MSD27689.1"/>
    <property type="molecule type" value="Genomic_DNA"/>
</dbReference>
<feature type="transmembrane region" description="Helical" evidence="6">
    <location>
        <begin position="88"/>
        <end position="109"/>
    </location>
</feature>
<dbReference type="EMBL" id="CVRQ01000057">
    <property type="protein sequence ID" value="CRL41905.1"/>
    <property type="molecule type" value="Genomic_DNA"/>
</dbReference>
<feature type="transmembrane region" description="Helical" evidence="6">
    <location>
        <begin position="203"/>
        <end position="227"/>
    </location>
</feature>
<dbReference type="Pfam" id="PF01943">
    <property type="entry name" value="Polysacc_synt"/>
    <property type="match status" value="1"/>
</dbReference>
<evidence type="ECO:0000256" key="3">
    <source>
        <dbReference type="ARBA" id="ARBA00022692"/>
    </source>
</evidence>
<reference evidence="9 11" key="5">
    <citation type="submission" date="2019-09" db="EMBL/GenBank/DDBJ databases">
        <title>Strain-level analysis of Eubacterium rectale using genomes from metagenomes.</title>
        <authorList>
            <person name="Karcher N."/>
            <person name="Segata N."/>
        </authorList>
    </citation>
    <scope>NUCLEOTIDE SEQUENCE [LARGE SCALE GENOMIC DNA]</scope>
    <source>
        <strain evidence="9 11">T3WBe13</strain>
    </source>
</reference>
<feature type="transmembrane region" description="Helical" evidence="6">
    <location>
        <begin position="43"/>
        <end position="67"/>
    </location>
</feature>
<evidence type="ECO:0000313" key="9">
    <source>
        <dbReference type="EMBL" id="TYL61154.1"/>
    </source>
</evidence>
<keyword evidence="2" id="KW-1003">Cell membrane</keyword>
<accession>A0A0M6WWC7</accession>
<evidence type="ECO:0000313" key="10">
    <source>
        <dbReference type="Proteomes" id="UP000049472"/>
    </source>
</evidence>
<comment type="subcellular location">
    <subcellularLocation>
        <location evidence="1">Cell membrane</location>
        <topology evidence="1">Multi-pass membrane protein</topology>
    </subcellularLocation>
</comment>
<keyword evidence="3 6" id="KW-0812">Transmembrane</keyword>
<evidence type="ECO:0000256" key="1">
    <source>
        <dbReference type="ARBA" id="ARBA00004651"/>
    </source>
</evidence>
<keyword evidence="10" id="KW-1185">Reference proteome</keyword>
<feature type="transmembrane region" description="Helical" evidence="6">
    <location>
        <begin position="171"/>
        <end position="191"/>
    </location>
</feature>
<dbReference type="RefSeq" id="WP_055062701.1">
    <property type="nucleotide sequence ID" value="NZ_AP031452.1"/>
</dbReference>
<feature type="transmembrane region" description="Helical" evidence="6">
    <location>
        <begin position="146"/>
        <end position="165"/>
    </location>
</feature>
<organism evidence="7 10">
    <name type="scientific">Agathobacter rectalis</name>
    <dbReference type="NCBI Taxonomy" id="39491"/>
    <lineage>
        <taxon>Bacteria</taxon>
        <taxon>Bacillati</taxon>
        <taxon>Bacillota</taxon>
        <taxon>Clostridia</taxon>
        <taxon>Lachnospirales</taxon>
        <taxon>Lachnospiraceae</taxon>
        <taxon>Agathobacter</taxon>
    </lineage>
</organism>
<evidence type="ECO:0000256" key="4">
    <source>
        <dbReference type="ARBA" id="ARBA00022989"/>
    </source>
</evidence>
<keyword evidence="4 6" id="KW-1133">Transmembrane helix</keyword>
<reference evidence="7" key="1">
    <citation type="submission" date="2015-05" db="EMBL/GenBank/DDBJ databases">
        <authorList>
            <person name="Wang D.B."/>
            <person name="Wang M."/>
        </authorList>
    </citation>
    <scope>NUCLEOTIDE SEQUENCE [LARGE SCALE GENOMIC DNA]</scope>
    <source>
        <strain evidence="7">T1-815</strain>
    </source>
</reference>
<name>A0A0M6WWC7_9FIRM</name>
<dbReference type="InterPro" id="IPR050833">
    <property type="entry name" value="Poly_Biosynth_Transport"/>
</dbReference>
<dbReference type="Proteomes" id="UP000324327">
    <property type="component" value="Unassembled WGS sequence"/>
</dbReference>
<feature type="transmembrane region" description="Helical" evidence="6">
    <location>
        <begin position="417"/>
        <end position="436"/>
    </location>
</feature>
<dbReference type="AlphaFoldDB" id="A0A0M6WWC7"/>
<evidence type="ECO:0000256" key="6">
    <source>
        <dbReference type="SAM" id="Phobius"/>
    </source>
</evidence>
<dbReference type="GO" id="GO:0005886">
    <property type="term" value="C:plasma membrane"/>
    <property type="evidence" value="ECO:0007669"/>
    <property type="project" value="UniProtKB-SubCell"/>
</dbReference>